<reference evidence="1" key="1">
    <citation type="submission" date="2022-12" db="EMBL/GenBank/DDBJ databases">
        <authorList>
            <person name="Alioto T."/>
            <person name="Alioto T."/>
            <person name="Gomez Garrido J."/>
        </authorList>
    </citation>
    <scope>NUCLEOTIDE SEQUENCE</scope>
</reference>
<evidence type="ECO:0000313" key="2">
    <source>
        <dbReference type="Proteomes" id="UP001178461"/>
    </source>
</evidence>
<evidence type="ECO:0000313" key="1">
    <source>
        <dbReference type="EMBL" id="CAI5775466.1"/>
    </source>
</evidence>
<dbReference type="Proteomes" id="UP001178461">
    <property type="component" value="Chromosome 5"/>
</dbReference>
<sequence>MQTDRKTSFEVCETTCRGGDENRLQTHFSLSLLSAGAAASGQGEAAAFLTSCPRLLGNVETGPSGTSRISVRNVCLRCKSAFVRTNGAESTKRCRFTADPCCCNRFEYPEVVARGAAMGQRGGTDPRGAV</sequence>
<name>A0AA35P4M3_9SAUR</name>
<organism evidence="1 2">
    <name type="scientific">Podarcis lilfordi</name>
    <name type="common">Lilford's wall lizard</name>
    <dbReference type="NCBI Taxonomy" id="74358"/>
    <lineage>
        <taxon>Eukaryota</taxon>
        <taxon>Metazoa</taxon>
        <taxon>Chordata</taxon>
        <taxon>Craniata</taxon>
        <taxon>Vertebrata</taxon>
        <taxon>Euteleostomi</taxon>
        <taxon>Lepidosauria</taxon>
        <taxon>Squamata</taxon>
        <taxon>Bifurcata</taxon>
        <taxon>Unidentata</taxon>
        <taxon>Episquamata</taxon>
        <taxon>Laterata</taxon>
        <taxon>Lacertibaenia</taxon>
        <taxon>Lacertidae</taxon>
        <taxon>Podarcis</taxon>
    </lineage>
</organism>
<protein>
    <submittedName>
        <fullName evidence="1">Uncharacterized protein</fullName>
    </submittedName>
</protein>
<proteinExistence type="predicted"/>
<keyword evidence="2" id="KW-1185">Reference proteome</keyword>
<gene>
    <name evidence="1" type="ORF">PODLI_1B023662</name>
</gene>
<accession>A0AA35P4M3</accession>
<dbReference type="AlphaFoldDB" id="A0AA35P4M3"/>
<dbReference type="EMBL" id="OX395130">
    <property type="protein sequence ID" value="CAI5775466.1"/>
    <property type="molecule type" value="Genomic_DNA"/>
</dbReference>